<keyword evidence="2" id="KW-1185">Reference proteome</keyword>
<organism evidence="1 2">
    <name type="scientific">Solanum tuberosum</name>
    <name type="common">Potato</name>
    <dbReference type="NCBI Taxonomy" id="4113"/>
    <lineage>
        <taxon>Eukaryota</taxon>
        <taxon>Viridiplantae</taxon>
        <taxon>Streptophyta</taxon>
        <taxon>Embryophyta</taxon>
        <taxon>Tracheophyta</taxon>
        <taxon>Spermatophyta</taxon>
        <taxon>Magnoliopsida</taxon>
        <taxon>eudicotyledons</taxon>
        <taxon>Gunneridae</taxon>
        <taxon>Pentapetalae</taxon>
        <taxon>asterids</taxon>
        <taxon>lamiids</taxon>
        <taxon>Solanales</taxon>
        <taxon>Solanaceae</taxon>
        <taxon>Solanoideae</taxon>
        <taxon>Solaneae</taxon>
        <taxon>Solanum</taxon>
    </lineage>
</organism>
<evidence type="ECO:0008006" key="3">
    <source>
        <dbReference type="Google" id="ProtNLM"/>
    </source>
</evidence>
<evidence type="ECO:0000313" key="1">
    <source>
        <dbReference type="EMBL" id="KAH0748654.1"/>
    </source>
</evidence>
<comment type="caution">
    <text evidence="1">The sequence shown here is derived from an EMBL/GenBank/DDBJ whole genome shotgun (WGS) entry which is preliminary data.</text>
</comment>
<proteinExistence type="predicted"/>
<gene>
    <name evidence="1" type="ORF">KY290_027886</name>
</gene>
<reference evidence="1 2" key="1">
    <citation type="journal article" date="2021" name="bioRxiv">
        <title>Chromosome-scale and haplotype-resolved genome assembly of a tetraploid potato cultivar.</title>
        <authorList>
            <person name="Sun H."/>
            <person name="Jiao W.-B."/>
            <person name="Krause K."/>
            <person name="Campoy J.A."/>
            <person name="Goel M."/>
            <person name="Folz-Donahue K."/>
            <person name="Kukat C."/>
            <person name="Huettel B."/>
            <person name="Schneeberger K."/>
        </authorList>
    </citation>
    <scope>NUCLEOTIDE SEQUENCE [LARGE SCALE GENOMIC DNA]</scope>
    <source>
        <strain evidence="1">SolTubOtavaFocal</strain>
        <tissue evidence="1">Leaves</tissue>
    </source>
</reference>
<protein>
    <recommendedName>
        <fullName evidence="3">Retrotransposon gag domain-containing protein</fullName>
    </recommendedName>
</protein>
<sequence length="159" mass="19131">MGSNEIRREIEHSMGEFQQLFGEQLRVMNEKHEQNMEEVRQMFATMKGTRKAPHREEMALADSGGSQYRANTRYSRIDFPKFSGEDLRGWVYRCEQFFEYEDTEYEDTAEESKVKVAAIHLERRALQWHQMYMKTRFSRGIPEWEEYVRALRHRFGTST</sequence>
<accession>A0ABQ7UGS7</accession>
<dbReference type="Proteomes" id="UP000826656">
    <property type="component" value="Unassembled WGS sequence"/>
</dbReference>
<name>A0ABQ7UGS7_SOLTU</name>
<evidence type="ECO:0000313" key="2">
    <source>
        <dbReference type="Proteomes" id="UP000826656"/>
    </source>
</evidence>
<dbReference type="EMBL" id="JAIVGD010000019">
    <property type="protein sequence ID" value="KAH0748654.1"/>
    <property type="molecule type" value="Genomic_DNA"/>
</dbReference>